<dbReference type="PANTHER" id="PTHR23079:SF55">
    <property type="entry name" value="RNA-DIRECTED RNA POLYMERASE"/>
    <property type="match status" value="1"/>
</dbReference>
<dbReference type="GO" id="GO:0003968">
    <property type="term" value="F:RNA-directed RNA polymerase activity"/>
    <property type="evidence" value="ECO:0007669"/>
    <property type="project" value="UniProtKB-KW"/>
</dbReference>
<comment type="caution">
    <text evidence="3">The sequence shown here is derived from an EMBL/GenBank/DDBJ whole genome shotgun (WGS) entry which is preliminary data.</text>
</comment>
<comment type="catalytic activity">
    <reaction evidence="1">
        <text>RNA(n) + a ribonucleoside 5'-triphosphate = RNA(n+1) + diphosphate</text>
        <dbReference type="Rhea" id="RHEA:21248"/>
        <dbReference type="Rhea" id="RHEA-COMP:14527"/>
        <dbReference type="Rhea" id="RHEA-COMP:17342"/>
        <dbReference type="ChEBI" id="CHEBI:33019"/>
        <dbReference type="ChEBI" id="CHEBI:61557"/>
        <dbReference type="ChEBI" id="CHEBI:140395"/>
        <dbReference type="EC" id="2.7.7.48"/>
    </reaction>
</comment>
<sequence>MEIELRDISRDATIWEVKRKIGSILHSDYFYNPTDPKDRPANFQVSLNEGPNGITHNGTGILSLGSRKLGDRFLRWLHNPGLHESDIDVQLNGRKIRFFRSKNRPNHGLQQILEKAPYLPPEIEEEREDKLRQLDHSIHVDKIQFGIFYRPVDAKPTEGRAFSNEFEISHREKGAGILWFEYDHKLIRIQMGDQMTEQIAHNIAITFANIRKIAKGIDCGNRFVVFELLTPPMLEKQRINRELTGDAKWDTRKYRQRLSSLNEAHAIAAPYAYHIRVIMHEDRDICDFANLCKIAGLPEPILVTIDTFKRGFFSPRQLYLVREWVRKFDWAVAFQIEALLHNGLLHTEDLLVHLKRPIDDLYARDQAGAADVLRLFTDALRCRDARCESPSQCFEHVRPTMPLMDFKPLPFPPGYFPCHHVTFTPTRMILEGPYVIQSNRVIRRYQGYQDHFIRVDFRDEDRLQYRWAREVDGTSLLQDRVGGLLKNGFELAGRQFEFLAYSQSALREHAVWFMNPFMHHEHGYVNAQEIRDSLGDFSGVIKHPSKYAARIAQAFTATDPSVTVTRDQWELVEDLGKDPYLFTDGVGTISVELGNRIWDALCRAMPDGRQKKSVKPSAYQIRFLGFKGMVAIDERLEGVKMRLRPSMNKFRALDEEVGEVEIARAFDKPGTSYLNRPLIALLEDRGVEKPVFVTLQERTKMEIHTASDSMERFVGLLKAHKLGTSFGLDFIVRGLRSIGMGFKHERNVKVLQDPFIDRLIHFAKNHVLRDVKHGARIPIPDSHLLVGVADEGPAYEQEGVNNVYSLKDGEIFACIQHSEDDQPTYIKGSVIITRSPTMHPGDIQRVYAIGEPPEDKVCFFRNLKNVVVLPSTGERSLASCLGGGDLDGDTYSVIHYGPLLPTEHADPASYESVPPNLLNRPSTIDDICDFVVEYLNSDVLGLLSDNHLVIADQSKYGTKDDKCLELAQLCSQAVDYPKNGVPVDAFNAPRRLIPYKPDWHQAEDPNPRDTDYYISTRALGDMFRNIALLDPSSLPPATAPNAKTRPLSDAISLQLKPCIEEQLRHFDNDEGEVGEMSTLFQRYAEELRFICMTHSLSEAPEMRLTEEEAAIGTIVAKCSQKRWRSDRTHNMNVHASMLARDISNKFFHQTSEVVPTTGELRYGLSQAWLAWDFSARNKAAFGANTFGLIALRVIFNTLELLGGLNIVQQQVDDESESESESEFANIPV</sequence>
<keyword evidence="1" id="KW-0548">Nucleotidyltransferase</keyword>
<reference evidence="3 4" key="1">
    <citation type="submission" date="2019-01" db="EMBL/GenBank/DDBJ databases">
        <title>Genome sequencing of the rare red list fungi Fomitopsis rosea.</title>
        <authorList>
            <person name="Buettner E."/>
            <person name="Kellner H."/>
        </authorList>
    </citation>
    <scope>NUCLEOTIDE SEQUENCE [LARGE SCALE GENOMIC DNA]</scope>
    <source>
        <strain evidence="3 4">DSM 105464</strain>
    </source>
</reference>
<evidence type="ECO:0000313" key="3">
    <source>
        <dbReference type="EMBL" id="TFY60434.1"/>
    </source>
</evidence>
<dbReference type="GO" id="GO:0003723">
    <property type="term" value="F:RNA binding"/>
    <property type="evidence" value="ECO:0007669"/>
    <property type="project" value="UniProtKB-KW"/>
</dbReference>
<keyword evidence="1" id="KW-0694">RNA-binding</keyword>
<comment type="similarity">
    <text evidence="1">Belongs to the RdRP family.</text>
</comment>
<name>A0A4Y9YD21_9APHY</name>
<dbReference type="Pfam" id="PF05183">
    <property type="entry name" value="RdRP"/>
    <property type="match status" value="1"/>
</dbReference>
<dbReference type="EMBL" id="SEKV01000254">
    <property type="protein sequence ID" value="TFY60434.1"/>
    <property type="molecule type" value="Genomic_DNA"/>
</dbReference>
<dbReference type="GO" id="GO:0031380">
    <property type="term" value="C:nuclear RNA-directed RNA polymerase complex"/>
    <property type="evidence" value="ECO:0007669"/>
    <property type="project" value="TreeGrafter"/>
</dbReference>
<dbReference type="STRING" id="34475.A0A4Y9YD21"/>
<evidence type="ECO:0000256" key="1">
    <source>
        <dbReference type="RuleBase" id="RU363098"/>
    </source>
</evidence>
<gene>
    <name evidence="3" type="ORF">EVJ58_g5160</name>
</gene>
<dbReference type="Proteomes" id="UP000298390">
    <property type="component" value="Unassembled WGS sequence"/>
</dbReference>
<dbReference type="AlphaFoldDB" id="A0A4Y9YD21"/>
<dbReference type="InterPro" id="IPR057596">
    <property type="entry name" value="RDRP_core"/>
</dbReference>
<feature type="domain" description="RDRP core" evidence="2">
    <location>
        <begin position="423"/>
        <end position="1026"/>
    </location>
</feature>
<keyword evidence="1" id="KW-0808">Transferase</keyword>
<accession>A0A4Y9YD21</accession>
<organism evidence="3 4">
    <name type="scientific">Rhodofomes roseus</name>
    <dbReference type="NCBI Taxonomy" id="34475"/>
    <lineage>
        <taxon>Eukaryota</taxon>
        <taxon>Fungi</taxon>
        <taxon>Dikarya</taxon>
        <taxon>Basidiomycota</taxon>
        <taxon>Agaricomycotina</taxon>
        <taxon>Agaricomycetes</taxon>
        <taxon>Polyporales</taxon>
        <taxon>Rhodofomes</taxon>
    </lineage>
</organism>
<dbReference type="GO" id="GO:0030422">
    <property type="term" value="P:siRNA processing"/>
    <property type="evidence" value="ECO:0007669"/>
    <property type="project" value="TreeGrafter"/>
</dbReference>
<proteinExistence type="inferred from homology"/>
<keyword evidence="1" id="KW-0696">RNA-directed RNA polymerase</keyword>
<dbReference type="EC" id="2.7.7.48" evidence="1"/>
<dbReference type="PANTHER" id="PTHR23079">
    <property type="entry name" value="RNA-DEPENDENT RNA POLYMERASE"/>
    <property type="match status" value="1"/>
</dbReference>
<protein>
    <recommendedName>
        <fullName evidence="1">RNA-dependent RNA polymerase</fullName>
        <ecNumber evidence="1">2.7.7.48</ecNumber>
    </recommendedName>
</protein>
<evidence type="ECO:0000313" key="4">
    <source>
        <dbReference type="Proteomes" id="UP000298390"/>
    </source>
</evidence>
<dbReference type="InterPro" id="IPR007855">
    <property type="entry name" value="RDRP"/>
</dbReference>
<evidence type="ECO:0000259" key="2">
    <source>
        <dbReference type="Pfam" id="PF05183"/>
    </source>
</evidence>